<dbReference type="EC" id="1.14.-.-" evidence="2"/>
<proteinExistence type="predicted"/>
<sequence>MPLLAQTPVPPYYAVIFSSVRTEGDHGYADMADRMVVLAAQQAGFLGIESAREALGITVSYWTDLAAIAAWKADVDHLAAQRLGHSQWYSAFKTRIAKVERDYGMDQAQQ</sequence>
<keyword evidence="2" id="KW-0560">Oxidoreductase</keyword>
<organism evidence="2 3">
    <name type="scientific">Rheinheimera tilapiae</name>
    <dbReference type="NCBI Taxonomy" id="875043"/>
    <lineage>
        <taxon>Bacteria</taxon>
        <taxon>Pseudomonadati</taxon>
        <taxon>Pseudomonadota</taxon>
        <taxon>Gammaproteobacteria</taxon>
        <taxon>Chromatiales</taxon>
        <taxon>Chromatiaceae</taxon>
        <taxon>Rheinheimera</taxon>
    </lineage>
</organism>
<dbReference type="InterPro" id="IPR007138">
    <property type="entry name" value="ABM_dom"/>
</dbReference>
<name>A0ABV6B847_9GAMM</name>
<gene>
    <name evidence="2" type="ORF">ACFFJP_01815</name>
</gene>
<accession>A0ABV6B847</accession>
<keyword evidence="2" id="KW-0503">Monooxygenase</keyword>
<protein>
    <submittedName>
        <fullName evidence="2">Antibiotic biosynthesis monooxygenase family protein</fullName>
        <ecNumber evidence="2">1.14.-.-</ecNumber>
    </submittedName>
</protein>
<dbReference type="SUPFAM" id="SSF54909">
    <property type="entry name" value="Dimeric alpha+beta barrel"/>
    <property type="match status" value="1"/>
</dbReference>
<dbReference type="PANTHER" id="PTHR37811:SF2">
    <property type="entry name" value="ABM DOMAIN-CONTAINING PROTEIN"/>
    <property type="match status" value="1"/>
</dbReference>
<dbReference type="RefSeq" id="WP_377239862.1">
    <property type="nucleotide sequence ID" value="NZ_JBHLXP010000001.1"/>
</dbReference>
<dbReference type="InterPro" id="IPR052936">
    <property type="entry name" value="Jasmonate_Hydroxylase-like"/>
</dbReference>
<dbReference type="GO" id="GO:0004497">
    <property type="term" value="F:monooxygenase activity"/>
    <property type="evidence" value="ECO:0007669"/>
    <property type="project" value="UniProtKB-KW"/>
</dbReference>
<dbReference type="Proteomes" id="UP001589813">
    <property type="component" value="Unassembled WGS sequence"/>
</dbReference>
<reference evidence="2 3" key="1">
    <citation type="submission" date="2024-09" db="EMBL/GenBank/DDBJ databases">
        <authorList>
            <person name="Sun Q."/>
            <person name="Mori K."/>
        </authorList>
    </citation>
    <scope>NUCLEOTIDE SEQUENCE [LARGE SCALE GENOMIC DNA]</scope>
    <source>
        <strain evidence="2 3">KCTC 23315</strain>
    </source>
</reference>
<evidence type="ECO:0000313" key="2">
    <source>
        <dbReference type="EMBL" id="MFC0047024.1"/>
    </source>
</evidence>
<evidence type="ECO:0000313" key="3">
    <source>
        <dbReference type="Proteomes" id="UP001589813"/>
    </source>
</evidence>
<keyword evidence="3" id="KW-1185">Reference proteome</keyword>
<evidence type="ECO:0000259" key="1">
    <source>
        <dbReference type="Pfam" id="PF03992"/>
    </source>
</evidence>
<comment type="caution">
    <text evidence="2">The sequence shown here is derived from an EMBL/GenBank/DDBJ whole genome shotgun (WGS) entry which is preliminary data.</text>
</comment>
<dbReference type="EMBL" id="JBHLXP010000001">
    <property type="protein sequence ID" value="MFC0047024.1"/>
    <property type="molecule type" value="Genomic_DNA"/>
</dbReference>
<dbReference type="Gene3D" id="3.30.70.100">
    <property type="match status" value="1"/>
</dbReference>
<dbReference type="Pfam" id="PF03992">
    <property type="entry name" value="ABM"/>
    <property type="match status" value="1"/>
</dbReference>
<feature type="domain" description="ABM" evidence="1">
    <location>
        <begin position="11"/>
        <end position="82"/>
    </location>
</feature>
<dbReference type="InterPro" id="IPR011008">
    <property type="entry name" value="Dimeric_a/b-barrel"/>
</dbReference>
<dbReference type="PANTHER" id="PTHR37811">
    <property type="entry name" value="BLL5343 PROTEIN"/>
    <property type="match status" value="1"/>
</dbReference>